<evidence type="ECO:0000313" key="1">
    <source>
        <dbReference type="EMBL" id="RFC55050.1"/>
    </source>
</evidence>
<name>A0A3E1EZR0_9FLAO</name>
<comment type="caution">
    <text evidence="1">The sequence shown here is derived from an EMBL/GenBank/DDBJ whole genome shotgun (WGS) entry which is preliminary data.</text>
</comment>
<protein>
    <recommendedName>
        <fullName evidence="3">Murein L,D-transpeptidase catalytic domain family protein</fullName>
    </recommendedName>
</protein>
<dbReference type="EMBL" id="QURB01000002">
    <property type="protein sequence ID" value="RFC55050.1"/>
    <property type="molecule type" value="Genomic_DNA"/>
</dbReference>
<keyword evidence="2" id="KW-1185">Reference proteome</keyword>
<dbReference type="Pfam" id="PF13645">
    <property type="entry name" value="YkuD_2"/>
    <property type="match status" value="1"/>
</dbReference>
<dbReference type="PANTHER" id="PTHR38477">
    <property type="entry name" value="HYPOTHETICAL EXPORTED PROTEIN"/>
    <property type="match status" value="1"/>
</dbReference>
<organism evidence="1 2">
    <name type="scientific">Brumimicrobium aurantiacum</name>
    <dbReference type="NCBI Taxonomy" id="1737063"/>
    <lineage>
        <taxon>Bacteria</taxon>
        <taxon>Pseudomonadati</taxon>
        <taxon>Bacteroidota</taxon>
        <taxon>Flavobacteriia</taxon>
        <taxon>Flavobacteriales</taxon>
        <taxon>Crocinitomicaceae</taxon>
        <taxon>Brumimicrobium</taxon>
    </lineage>
</organism>
<dbReference type="RefSeq" id="WP_116880029.1">
    <property type="nucleotide sequence ID" value="NZ_QURB01000002.1"/>
</dbReference>
<dbReference type="OrthoDB" id="9815195at2"/>
<evidence type="ECO:0000313" key="2">
    <source>
        <dbReference type="Proteomes" id="UP000257127"/>
    </source>
</evidence>
<dbReference type="InterPro" id="IPR032676">
    <property type="entry name" value="YkuD_2"/>
</dbReference>
<sequence>MLNKIPLQFIVLLSAVVLLFGFTNEKHNKIVSSSFLHSEELKDTMTVKNMGGGDHNWEQSIYENYQSLNDTTLDFNAFYYGLKGFYRLKEQEDFYNDSILTIVDFTQHSSQKRMYIINVNTFELKLKTLCAHGKNTGGAMARKFSNISGSLQSSLGFFRTAETYRGKFDYALRLDGLEESNSKARARGIVIHGADYATEDFIQRNNGVLGRSFGCPALPKESASTIIDIIKNGSCFFIYSDNLNYLGSSELINNEDSLNG</sequence>
<dbReference type="AlphaFoldDB" id="A0A3E1EZR0"/>
<accession>A0A3E1EZR0</accession>
<dbReference type="Proteomes" id="UP000257127">
    <property type="component" value="Unassembled WGS sequence"/>
</dbReference>
<proteinExistence type="predicted"/>
<reference evidence="1 2" key="1">
    <citation type="submission" date="2018-08" db="EMBL/GenBank/DDBJ databases">
        <title>The draft genome squence of Brumimicrobium sp. N62.</title>
        <authorList>
            <person name="Du Z.-J."/>
            <person name="Luo H.-R."/>
        </authorList>
    </citation>
    <scope>NUCLEOTIDE SEQUENCE [LARGE SCALE GENOMIC DNA]</scope>
    <source>
        <strain evidence="1 2">N62</strain>
    </source>
</reference>
<evidence type="ECO:0008006" key="3">
    <source>
        <dbReference type="Google" id="ProtNLM"/>
    </source>
</evidence>
<dbReference type="PANTHER" id="PTHR38477:SF1">
    <property type="entry name" value="MUREIN L,D-TRANSPEPTIDASE CATALYTIC DOMAIN FAMILY PROTEIN"/>
    <property type="match status" value="1"/>
</dbReference>
<gene>
    <name evidence="1" type="ORF">DXU93_04310</name>
</gene>